<feature type="non-terminal residue" evidence="1">
    <location>
        <position position="56"/>
    </location>
</feature>
<dbReference type="Proteomes" id="UP001219934">
    <property type="component" value="Unassembled WGS sequence"/>
</dbReference>
<name>A0AAD6B0Z3_9TELE</name>
<protein>
    <submittedName>
        <fullName evidence="1">Uncharacterized protein</fullName>
    </submittedName>
</protein>
<proteinExistence type="predicted"/>
<sequence>GLTRAQCSGIQGQWSGAGLTGVSFLKCPNCWRRPGQSRSLHDLASWLPSYSTVVEK</sequence>
<organism evidence="1 2">
    <name type="scientific">Pogonophryne albipinna</name>
    <dbReference type="NCBI Taxonomy" id="1090488"/>
    <lineage>
        <taxon>Eukaryota</taxon>
        <taxon>Metazoa</taxon>
        <taxon>Chordata</taxon>
        <taxon>Craniata</taxon>
        <taxon>Vertebrata</taxon>
        <taxon>Euteleostomi</taxon>
        <taxon>Actinopterygii</taxon>
        <taxon>Neopterygii</taxon>
        <taxon>Teleostei</taxon>
        <taxon>Neoteleostei</taxon>
        <taxon>Acanthomorphata</taxon>
        <taxon>Eupercaria</taxon>
        <taxon>Perciformes</taxon>
        <taxon>Notothenioidei</taxon>
        <taxon>Pogonophryne</taxon>
    </lineage>
</organism>
<keyword evidence="2" id="KW-1185">Reference proteome</keyword>
<comment type="caution">
    <text evidence="1">The sequence shown here is derived from an EMBL/GenBank/DDBJ whole genome shotgun (WGS) entry which is preliminary data.</text>
</comment>
<feature type="non-terminal residue" evidence="1">
    <location>
        <position position="1"/>
    </location>
</feature>
<evidence type="ECO:0000313" key="2">
    <source>
        <dbReference type="Proteomes" id="UP001219934"/>
    </source>
</evidence>
<accession>A0AAD6B0Z3</accession>
<dbReference type="EMBL" id="JAPTMU010000012">
    <property type="protein sequence ID" value="KAJ4934787.1"/>
    <property type="molecule type" value="Genomic_DNA"/>
</dbReference>
<dbReference type="AlphaFoldDB" id="A0AAD6B0Z3"/>
<gene>
    <name evidence="1" type="ORF">JOQ06_007569</name>
</gene>
<reference evidence="1" key="1">
    <citation type="submission" date="2022-11" db="EMBL/GenBank/DDBJ databases">
        <title>Chromosome-level genome of Pogonophryne albipinna.</title>
        <authorList>
            <person name="Jo E."/>
        </authorList>
    </citation>
    <scope>NUCLEOTIDE SEQUENCE</scope>
    <source>
        <strain evidence="1">SGF0006</strain>
        <tissue evidence="1">Muscle</tissue>
    </source>
</reference>
<evidence type="ECO:0000313" key="1">
    <source>
        <dbReference type="EMBL" id="KAJ4934787.1"/>
    </source>
</evidence>